<reference evidence="3" key="1">
    <citation type="journal article" date="2019" name="Int. J. Syst. Evol. Microbiol.">
        <title>The Global Catalogue of Microorganisms (GCM) 10K type strain sequencing project: providing services to taxonomists for standard genome sequencing and annotation.</title>
        <authorList>
            <consortium name="The Broad Institute Genomics Platform"/>
            <consortium name="The Broad Institute Genome Sequencing Center for Infectious Disease"/>
            <person name="Wu L."/>
            <person name="Ma J."/>
        </authorList>
    </citation>
    <scope>NUCLEOTIDE SEQUENCE [LARGE SCALE GENOMIC DNA]</scope>
    <source>
        <strain evidence="3">NBRC 103632</strain>
    </source>
</reference>
<proteinExistence type="predicted"/>
<feature type="signal peptide" evidence="1">
    <location>
        <begin position="1"/>
        <end position="22"/>
    </location>
</feature>
<keyword evidence="3" id="KW-1185">Reference proteome</keyword>
<gene>
    <name evidence="2" type="ORF">ACFO3E_02385</name>
</gene>
<evidence type="ECO:0000313" key="2">
    <source>
        <dbReference type="EMBL" id="MFC4593044.1"/>
    </source>
</evidence>
<organism evidence="2 3">
    <name type="scientific">Sphingobium tyrosinilyticum</name>
    <dbReference type="NCBI Taxonomy" id="2715436"/>
    <lineage>
        <taxon>Bacteria</taxon>
        <taxon>Pseudomonadati</taxon>
        <taxon>Pseudomonadota</taxon>
        <taxon>Alphaproteobacteria</taxon>
        <taxon>Sphingomonadales</taxon>
        <taxon>Sphingomonadaceae</taxon>
        <taxon>Sphingobium</taxon>
    </lineage>
</organism>
<evidence type="ECO:0000313" key="3">
    <source>
        <dbReference type="Proteomes" id="UP001595957"/>
    </source>
</evidence>
<evidence type="ECO:0008006" key="4">
    <source>
        <dbReference type="Google" id="ProtNLM"/>
    </source>
</evidence>
<evidence type="ECO:0000256" key="1">
    <source>
        <dbReference type="SAM" id="SignalP"/>
    </source>
</evidence>
<dbReference type="Proteomes" id="UP001595957">
    <property type="component" value="Unassembled WGS sequence"/>
</dbReference>
<protein>
    <recommendedName>
        <fullName evidence="4">DUF533 domain-containing protein</fullName>
    </recommendedName>
</protein>
<dbReference type="EMBL" id="JBHSFZ010000003">
    <property type="protein sequence ID" value="MFC4593044.1"/>
    <property type="molecule type" value="Genomic_DNA"/>
</dbReference>
<comment type="caution">
    <text evidence="2">The sequence shown here is derived from an EMBL/GenBank/DDBJ whole genome shotgun (WGS) entry which is preliminary data.</text>
</comment>
<name>A0ABV9EW36_9SPHN</name>
<accession>A0ABV9EW36</accession>
<sequence length="271" mass="27564">MSRLRMAAGAACCIVALSSVQAAASEAGQCWQSYEVEAAKVRDLHIMLMLGALRCKAANKDIIDKYEAFTAKKSGLLSSYNNALKTHFMRVNGISDGQRAYEAFNTRLGNSHSGLVQAKSYCDMTDTLLTLAAAAQDGELPQLATNFSESQLGIDEVCEAVAAPVVAEATPTVTQVTTATPAAAEVVAETAAPHEAITATDSAPAAVAAAKTEEPVSAAAALEAAAVALQNAAASLKAQPAAPAADKPAPAVPEAKPAVMQPVTASAAPVG</sequence>
<dbReference type="RefSeq" id="WP_380802214.1">
    <property type="nucleotide sequence ID" value="NZ_JBHSFZ010000003.1"/>
</dbReference>
<feature type="chain" id="PRO_5046989192" description="DUF533 domain-containing protein" evidence="1">
    <location>
        <begin position="23"/>
        <end position="271"/>
    </location>
</feature>
<keyword evidence="1" id="KW-0732">Signal</keyword>